<dbReference type="PROSITE" id="PS51012">
    <property type="entry name" value="ABC_TM2"/>
    <property type="match status" value="1"/>
</dbReference>
<comment type="similarity">
    <text evidence="6">Belongs to the ABC-2 integral membrane protein family.</text>
</comment>
<proteinExistence type="inferred from homology"/>
<feature type="transmembrane region" description="Helical" evidence="6">
    <location>
        <begin position="133"/>
        <end position="158"/>
    </location>
</feature>
<gene>
    <name evidence="8" type="ORF">KC207_04335</name>
</gene>
<protein>
    <recommendedName>
        <fullName evidence="6">Transport permease protein</fullName>
    </recommendedName>
</protein>
<dbReference type="PANTHER" id="PTHR43229">
    <property type="entry name" value="NODULATION PROTEIN J"/>
    <property type="match status" value="1"/>
</dbReference>
<evidence type="ECO:0000256" key="1">
    <source>
        <dbReference type="ARBA" id="ARBA00004141"/>
    </source>
</evidence>
<dbReference type="InterPro" id="IPR051784">
    <property type="entry name" value="Nod_factor_ABC_transporter"/>
</dbReference>
<dbReference type="GO" id="GO:0043190">
    <property type="term" value="C:ATP-binding cassette (ABC) transporter complex"/>
    <property type="evidence" value="ECO:0007669"/>
    <property type="project" value="InterPro"/>
</dbReference>
<keyword evidence="2 6" id="KW-0812">Transmembrane</keyword>
<dbReference type="PIRSF" id="PIRSF006648">
    <property type="entry name" value="DrrB"/>
    <property type="match status" value="1"/>
</dbReference>
<feature type="domain" description="ABC transmembrane type-2" evidence="7">
    <location>
        <begin position="23"/>
        <end position="249"/>
    </location>
</feature>
<evidence type="ECO:0000256" key="4">
    <source>
        <dbReference type="ARBA" id="ARBA00023136"/>
    </source>
</evidence>
<dbReference type="EMBL" id="JAGSNF010000004">
    <property type="protein sequence ID" value="MBR7742515.1"/>
    <property type="molecule type" value="Genomic_DNA"/>
</dbReference>
<feature type="transmembrane region" description="Helical" evidence="6">
    <location>
        <begin position="224"/>
        <end position="246"/>
    </location>
</feature>
<evidence type="ECO:0000259" key="7">
    <source>
        <dbReference type="PROSITE" id="PS51012"/>
    </source>
</evidence>
<dbReference type="Proteomes" id="UP000677016">
    <property type="component" value="Unassembled WGS sequence"/>
</dbReference>
<dbReference type="PANTHER" id="PTHR43229:SF2">
    <property type="entry name" value="NODULATION PROTEIN J"/>
    <property type="match status" value="1"/>
</dbReference>
<keyword evidence="6" id="KW-1003">Cell membrane</keyword>
<name>A0A941D803_9MICO</name>
<dbReference type="GO" id="GO:0046677">
    <property type="term" value="P:response to antibiotic"/>
    <property type="evidence" value="ECO:0007669"/>
    <property type="project" value="UniProtKB-KW"/>
</dbReference>
<evidence type="ECO:0000256" key="3">
    <source>
        <dbReference type="ARBA" id="ARBA00022989"/>
    </source>
</evidence>
<evidence type="ECO:0000256" key="5">
    <source>
        <dbReference type="ARBA" id="ARBA00023251"/>
    </source>
</evidence>
<keyword evidence="4 6" id="KW-0472">Membrane</keyword>
<reference evidence="8" key="1">
    <citation type="submission" date="2021-04" db="EMBL/GenBank/DDBJ databases">
        <title>Phycicoccus avicenniae sp. nov., a novel endophytic actinomycetes isolated from branch of Avicennia mariana.</title>
        <authorList>
            <person name="Tuo L."/>
        </authorList>
    </citation>
    <scope>NUCLEOTIDE SEQUENCE</scope>
    <source>
        <strain evidence="8">BSK3Z-2</strain>
    </source>
</reference>
<comment type="subcellular location">
    <subcellularLocation>
        <location evidence="6">Cell membrane</location>
        <topology evidence="6">Multi-pass membrane protein</topology>
    </subcellularLocation>
    <subcellularLocation>
        <location evidence="1">Membrane</location>
        <topology evidence="1">Multi-pass membrane protein</topology>
    </subcellularLocation>
</comment>
<dbReference type="InterPro" id="IPR047817">
    <property type="entry name" value="ABC2_TM_bact-type"/>
</dbReference>
<accession>A0A941D803</accession>
<keyword evidence="5" id="KW-0046">Antibiotic resistance</keyword>
<comment type="caution">
    <text evidence="8">The sequence shown here is derived from an EMBL/GenBank/DDBJ whole genome shotgun (WGS) entry which is preliminary data.</text>
</comment>
<feature type="transmembrane region" description="Helical" evidence="6">
    <location>
        <begin position="55"/>
        <end position="77"/>
    </location>
</feature>
<feature type="transmembrane region" description="Helical" evidence="6">
    <location>
        <begin position="170"/>
        <end position="190"/>
    </location>
</feature>
<organism evidence="8 9">
    <name type="scientific">Phycicoccus avicenniae</name>
    <dbReference type="NCBI Taxonomy" id="2828860"/>
    <lineage>
        <taxon>Bacteria</taxon>
        <taxon>Bacillati</taxon>
        <taxon>Actinomycetota</taxon>
        <taxon>Actinomycetes</taxon>
        <taxon>Micrococcales</taxon>
        <taxon>Intrasporangiaceae</taxon>
        <taxon>Phycicoccus</taxon>
    </lineage>
</organism>
<dbReference type="AlphaFoldDB" id="A0A941D803"/>
<evidence type="ECO:0000313" key="8">
    <source>
        <dbReference type="EMBL" id="MBR7742515.1"/>
    </source>
</evidence>
<dbReference type="InterPro" id="IPR013525">
    <property type="entry name" value="ABC2_TM"/>
</dbReference>
<sequence length="251" mass="26256">MTLLRDATVVLRRQVRLNLRNPAWVLLGVAQPILYLVLFAPLLGPIADQIGVENAYTFFVPGLVVQMGLFGALYVGFNLLAEWREGVVEAERVTPASRGALLLGRLGRDVLQLGIQCLILVGAGYVMGMDAPVAGALAGVGIALLLGAAGSALSNAVALRTRSEEVMAPLVNVVTMPVLLLSGILLPMTLGPGWLRTVSDVMPVRHVVDAVRDVFSGTPSAPTVGLGVGVTCAMLVAGLTVGVLAFRREDA</sequence>
<keyword evidence="3 6" id="KW-1133">Transmembrane helix</keyword>
<feature type="transmembrane region" description="Helical" evidence="6">
    <location>
        <begin position="110"/>
        <end position="127"/>
    </location>
</feature>
<feature type="transmembrane region" description="Helical" evidence="6">
    <location>
        <begin position="21"/>
        <end position="43"/>
    </location>
</feature>
<evidence type="ECO:0000313" key="9">
    <source>
        <dbReference type="Proteomes" id="UP000677016"/>
    </source>
</evidence>
<evidence type="ECO:0000256" key="2">
    <source>
        <dbReference type="ARBA" id="ARBA00022692"/>
    </source>
</evidence>
<keyword evidence="6" id="KW-0813">Transport</keyword>
<evidence type="ECO:0000256" key="6">
    <source>
        <dbReference type="RuleBase" id="RU361157"/>
    </source>
</evidence>
<dbReference type="GO" id="GO:0140359">
    <property type="term" value="F:ABC-type transporter activity"/>
    <property type="evidence" value="ECO:0007669"/>
    <property type="project" value="InterPro"/>
</dbReference>
<dbReference type="RefSeq" id="WP_211601683.1">
    <property type="nucleotide sequence ID" value="NZ_JAGSNF010000004.1"/>
</dbReference>
<dbReference type="InterPro" id="IPR000412">
    <property type="entry name" value="ABC_2_transport"/>
</dbReference>
<dbReference type="Pfam" id="PF01061">
    <property type="entry name" value="ABC2_membrane"/>
    <property type="match status" value="1"/>
</dbReference>
<keyword evidence="9" id="KW-1185">Reference proteome</keyword>